<reference evidence="2" key="1">
    <citation type="submission" date="2022-12" db="EMBL/GenBank/DDBJ databases">
        <authorList>
            <person name="Petersen C."/>
        </authorList>
    </citation>
    <scope>NUCLEOTIDE SEQUENCE</scope>
    <source>
        <strain evidence="2">IBT 21472</strain>
    </source>
</reference>
<organism evidence="2 3">
    <name type="scientific">Penicillium atrosanguineum</name>
    <dbReference type="NCBI Taxonomy" id="1132637"/>
    <lineage>
        <taxon>Eukaryota</taxon>
        <taxon>Fungi</taxon>
        <taxon>Dikarya</taxon>
        <taxon>Ascomycota</taxon>
        <taxon>Pezizomycotina</taxon>
        <taxon>Eurotiomycetes</taxon>
        <taxon>Eurotiomycetidae</taxon>
        <taxon>Eurotiales</taxon>
        <taxon>Aspergillaceae</taxon>
        <taxon>Penicillium</taxon>
    </lineage>
</organism>
<dbReference type="AlphaFoldDB" id="A0A9W9PQF3"/>
<comment type="caution">
    <text evidence="2">The sequence shown here is derived from an EMBL/GenBank/DDBJ whole genome shotgun (WGS) entry which is preliminary data.</text>
</comment>
<name>A0A9W9PQF3_9EURO</name>
<evidence type="ECO:0000256" key="1">
    <source>
        <dbReference type="SAM" id="SignalP"/>
    </source>
</evidence>
<dbReference type="Proteomes" id="UP001147746">
    <property type="component" value="Unassembled WGS sequence"/>
</dbReference>
<protein>
    <submittedName>
        <fullName evidence="2">Purple acid phosphatase 3</fullName>
    </submittedName>
</protein>
<sequence length="110" mass="12004">MSHIPHVALTLSLALGAAAARNSIVASKGAETLAVGIFGGPSKNWKGENIEVFKKCLGVDFTSDGVQRFYECWADMYVGDAFDDQAGVDFQRLFAPLIDDRWCFGHDHLP</sequence>
<feature type="signal peptide" evidence="1">
    <location>
        <begin position="1"/>
        <end position="20"/>
    </location>
</feature>
<reference evidence="2" key="2">
    <citation type="journal article" date="2023" name="IMA Fungus">
        <title>Comparative genomic study of the Penicillium genus elucidates a diverse pangenome and 15 lateral gene transfer events.</title>
        <authorList>
            <person name="Petersen C."/>
            <person name="Sorensen T."/>
            <person name="Nielsen M.R."/>
            <person name="Sondergaard T.E."/>
            <person name="Sorensen J.L."/>
            <person name="Fitzpatrick D.A."/>
            <person name="Frisvad J.C."/>
            <person name="Nielsen K.L."/>
        </authorList>
    </citation>
    <scope>NUCLEOTIDE SEQUENCE</scope>
    <source>
        <strain evidence="2">IBT 21472</strain>
    </source>
</reference>
<evidence type="ECO:0000313" key="2">
    <source>
        <dbReference type="EMBL" id="KAJ5307096.1"/>
    </source>
</evidence>
<accession>A0A9W9PQF3</accession>
<proteinExistence type="predicted"/>
<evidence type="ECO:0000313" key="3">
    <source>
        <dbReference type="Proteomes" id="UP001147746"/>
    </source>
</evidence>
<feature type="chain" id="PRO_5040748612" evidence="1">
    <location>
        <begin position="21"/>
        <end position="110"/>
    </location>
</feature>
<gene>
    <name evidence="2" type="ORF">N7476_007752</name>
</gene>
<keyword evidence="3" id="KW-1185">Reference proteome</keyword>
<dbReference type="EMBL" id="JAPZBO010000008">
    <property type="protein sequence ID" value="KAJ5307096.1"/>
    <property type="molecule type" value="Genomic_DNA"/>
</dbReference>
<keyword evidence="1" id="KW-0732">Signal</keyword>